<evidence type="ECO:0000256" key="3">
    <source>
        <dbReference type="ARBA" id="ARBA00022475"/>
    </source>
</evidence>
<feature type="transmembrane region" description="Helical" evidence="8">
    <location>
        <begin position="107"/>
        <end position="129"/>
    </location>
</feature>
<feature type="transmembrane region" description="Helical" evidence="8">
    <location>
        <begin position="296"/>
        <end position="318"/>
    </location>
</feature>
<keyword evidence="5 8" id="KW-0812">Transmembrane</keyword>
<evidence type="ECO:0000256" key="4">
    <source>
        <dbReference type="ARBA" id="ARBA00022519"/>
    </source>
</evidence>
<dbReference type="PROSITE" id="PS50928">
    <property type="entry name" value="ABC_TM1"/>
    <property type="match status" value="2"/>
</dbReference>
<keyword evidence="4" id="KW-0997">Cell inner membrane</keyword>
<comment type="caution">
    <text evidence="10">The sequence shown here is derived from an EMBL/GenBank/DDBJ whole genome shotgun (WGS) entry which is preliminary data.</text>
</comment>
<dbReference type="PANTHER" id="PTHR43357:SF3">
    <property type="entry name" value="FE(3+)-TRANSPORT SYSTEM PERMEASE PROTEIN FBPB 2"/>
    <property type="match status" value="1"/>
</dbReference>
<keyword evidence="2 8" id="KW-0813">Transport</keyword>
<feature type="transmembrane region" description="Helical" evidence="8">
    <location>
        <begin position="156"/>
        <end position="181"/>
    </location>
</feature>
<feature type="transmembrane region" description="Helical" evidence="8">
    <location>
        <begin position="330"/>
        <end position="351"/>
    </location>
</feature>
<dbReference type="InterPro" id="IPR000515">
    <property type="entry name" value="MetI-like"/>
</dbReference>
<comment type="subcellular location">
    <subcellularLocation>
        <location evidence="1">Cell inner membrane</location>
        <topology evidence="1">Multi-pass membrane protein</topology>
    </subcellularLocation>
    <subcellularLocation>
        <location evidence="8">Cell membrane</location>
        <topology evidence="8">Multi-pass membrane protein</topology>
    </subcellularLocation>
</comment>
<sequence length="489" mass="50689">MPAVVAAIPLGYLVLRLSQSDPERLLASLWRTRTLELAANSLGLSATVAIGCLVIGIPTAWAITRLRLPLPGLWRAVATLPLAIPSYVAAFAWVATWPGLSGFWPTAAVMTLACAPYVTLPVAAALTMADSRYADAARTLGADPTRVLLRVTLPRIAPAAAAGALLAALYTLADFGAVSILRFETLTWGVHSAFEGSLDRVLAAALSAVLVTMAFVFVAVEQLMRRRAARVVPATGAEPTTLSGTPRSRVIAIAGLLLVAALSIGIPLGALVVRLVGGVGIEFDWPRLAESTASTLGLGVAGAAVAVILALPIATLAARYRSTVGALLESVAYLGHVVPGVVVGLSLVVFTLSIAPALYQTVFALVFAYGVLFLPKALGSSRSAIQSVPPALEDTSRTLGLGRLTTWWRVTARIAIPGIAAGGLLAAVTAMKELPATLMLRPIGVETLATELWQKTAIAAYGAATPYAIALVIVASIPTFLLARSGYRS</sequence>
<keyword evidence="3" id="KW-1003">Cell membrane</keyword>
<dbReference type="Proteomes" id="UP000617531">
    <property type="component" value="Unassembled WGS sequence"/>
</dbReference>
<feature type="transmembrane region" description="Helical" evidence="8">
    <location>
        <begin position="76"/>
        <end position="95"/>
    </location>
</feature>
<gene>
    <name evidence="10" type="ORF">GCM10011600_17510</name>
</gene>
<evidence type="ECO:0000256" key="6">
    <source>
        <dbReference type="ARBA" id="ARBA00022989"/>
    </source>
</evidence>
<feature type="domain" description="ABC transmembrane type-1" evidence="9">
    <location>
        <begin position="292"/>
        <end position="482"/>
    </location>
</feature>
<protein>
    <submittedName>
        <fullName evidence="10">ABC transporter permease</fullName>
    </submittedName>
</protein>
<dbReference type="GO" id="GO:0005886">
    <property type="term" value="C:plasma membrane"/>
    <property type="evidence" value="ECO:0007669"/>
    <property type="project" value="UniProtKB-SubCell"/>
</dbReference>
<evidence type="ECO:0000256" key="2">
    <source>
        <dbReference type="ARBA" id="ARBA00022448"/>
    </source>
</evidence>
<feature type="transmembrane region" description="Helical" evidence="8">
    <location>
        <begin position="410"/>
        <end position="431"/>
    </location>
</feature>
<dbReference type="Pfam" id="PF00528">
    <property type="entry name" value="BPD_transp_1"/>
    <property type="match status" value="2"/>
</dbReference>
<evidence type="ECO:0000256" key="7">
    <source>
        <dbReference type="ARBA" id="ARBA00023136"/>
    </source>
</evidence>
<dbReference type="AlphaFoldDB" id="A0A8J3GQX9"/>
<feature type="transmembrane region" description="Helical" evidence="8">
    <location>
        <begin position="357"/>
        <end position="374"/>
    </location>
</feature>
<dbReference type="Gene3D" id="1.10.3720.10">
    <property type="entry name" value="MetI-like"/>
    <property type="match status" value="2"/>
</dbReference>
<keyword evidence="6 8" id="KW-1133">Transmembrane helix</keyword>
<evidence type="ECO:0000313" key="11">
    <source>
        <dbReference type="Proteomes" id="UP000617531"/>
    </source>
</evidence>
<dbReference type="CDD" id="cd06261">
    <property type="entry name" value="TM_PBP2"/>
    <property type="match status" value="2"/>
</dbReference>
<accession>A0A8J3GQX9</accession>
<dbReference type="InterPro" id="IPR035906">
    <property type="entry name" value="MetI-like_sf"/>
</dbReference>
<feature type="transmembrane region" description="Helical" evidence="8">
    <location>
        <begin position="458"/>
        <end position="483"/>
    </location>
</feature>
<evidence type="ECO:0000256" key="5">
    <source>
        <dbReference type="ARBA" id="ARBA00022692"/>
    </source>
</evidence>
<evidence type="ECO:0000259" key="9">
    <source>
        <dbReference type="PROSITE" id="PS50928"/>
    </source>
</evidence>
<dbReference type="GO" id="GO:0055085">
    <property type="term" value="P:transmembrane transport"/>
    <property type="evidence" value="ECO:0007669"/>
    <property type="project" value="InterPro"/>
</dbReference>
<reference evidence="10" key="1">
    <citation type="journal article" date="2014" name="Int. J. Syst. Evol. Microbiol.">
        <title>Complete genome sequence of Corynebacterium casei LMG S-19264T (=DSM 44701T), isolated from a smear-ripened cheese.</title>
        <authorList>
            <consortium name="US DOE Joint Genome Institute (JGI-PGF)"/>
            <person name="Walter F."/>
            <person name="Albersmeier A."/>
            <person name="Kalinowski J."/>
            <person name="Ruckert C."/>
        </authorList>
    </citation>
    <scope>NUCLEOTIDE SEQUENCE</scope>
    <source>
        <strain evidence="10">CGMCC 1.16548</strain>
    </source>
</reference>
<keyword evidence="11" id="KW-1185">Reference proteome</keyword>
<dbReference type="EMBL" id="BNAI01000003">
    <property type="protein sequence ID" value="GHF17236.1"/>
    <property type="molecule type" value="Genomic_DNA"/>
</dbReference>
<proteinExistence type="inferred from homology"/>
<feature type="transmembrane region" description="Helical" evidence="8">
    <location>
        <begin position="44"/>
        <end position="64"/>
    </location>
</feature>
<reference evidence="10" key="2">
    <citation type="submission" date="2020-09" db="EMBL/GenBank/DDBJ databases">
        <authorList>
            <person name="Sun Q."/>
            <person name="Zhou Y."/>
        </authorList>
    </citation>
    <scope>NUCLEOTIDE SEQUENCE</scope>
    <source>
        <strain evidence="10">CGMCC 1.16548</strain>
    </source>
</reference>
<evidence type="ECO:0000256" key="8">
    <source>
        <dbReference type="RuleBase" id="RU363032"/>
    </source>
</evidence>
<feature type="transmembrane region" description="Helical" evidence="8">
    <location>
        <begin position="201"/>
        <end position="220"/>
    </location>
</feature>
<dbReference type="PANTHER" id="PTHR43357">
    <property type="entry name" value="INNER MEMBRANE ABC TRANSPORTER PERMEASE PROTEIN YDCV"/>
    <property type="match status" value="1"/>
</dbReference>
<feature type="transmembrane region" description="Helical" evidence="8">
    <location>
        <begin position="250"/>
        <end position="276"/>
    </location>
</feature>
<organism evidence="10 11">
    <name type="scientific">Pseudolysinimonas yzui</name>
    <dbReference type="NCBI Taxonomy" id="2708254"/>
    <lineage>
        <taxon>Bacteria</taxon>
        <taxon>Bacillati</taxon>
        <taxon>Actinomycetota</taxon>
        <taxon>Actinomycetes</taxon>
        <taxon>Micrococcales</taxon>
        <taxon>Microbacteriaceae</taxon>
        <taxon>Pseudolysinimonas</taxon>
    </lineage>
</organism>
<keyword evidence="7 8" id="KW-0472">Membrane</keyword>
<dbReference type="SUPFAM" id="SSF161098">
    <property type="entry name" value="MetI-like"/>
    <property type="match status" value="2"/>
</dbReference>
<evidence type="ECO:0000313" key="10">
    <source>
        <dbReference type="EMBL" id="GHF17236.1"/>
    </source>
</evidence>
<feature type="domain" description="ABC transmembrane type-1" evidence="9">
    <location>
        <begin position="38"/>
        <end position="219"/>
    </location>
</feature>
<comment type="similarity">
    <text evidence="8">Belongs to the binding-protein-dependent transport system permease family.</text>
</comment>
<name>A0A8J3GQX9_9MICO</name>
<evidence type="ECO:0000256" key="1">
    <source>
        <dbReference type="ARBA" id="ARBA00004429"/>
    </source>
</evidence>